<dbReference type="Proteomes" id="UP000198863">
    <property type="component" value="Unassembled WGS sequence"/>
</dbReference>
<evidence type="ECO:0000313" key="4">
    <source>
        <dbReference type="EMBL" id="SDF48321.1"/>
    </source>
</evidence>
<feature type="transmembrane region" description="Helical" evidence="2">
    <location>
        <begin position="125"/>
        <end position="145"/>
    </location>
</feature>
<protein>
    <recommendedName>
        <fullName evidence="3">DUF6542 domain-containing protein</fullName>
    </recommendedName>
</protein>
<dbReference type="Pfam" id="PF20177">
    <property type="entry name" value="DUF6542"/>
    <property type="match status" value="1"/>
</dbReference>
<dbReference type="EMBL" id="FNCF01000001">
    <property type="protein sequence ID" value="SDF48321.1"/>
    <property type="molecule type" value="Genomic_DNA"/>
</dbReference>
<dbReference type="AlphaFoldDB" id="A0A1G7LFX8"/>
<accession>A0A1G7LFX8</accession>
<dbReference type="InterPro" id="IPR046672">
    <property type="entry name" value="DUF6542"/>
</dbReference>
<feature type="domain" description="DUF6542" evidence="3">
    <location>
        <begin position="74"/>
        <end position="186"/>
    </location>
</feature>
<evidence type="ECO:0000313" key="5">
    <source>
        <dbReference type="Proteomes" id="UP000198863"/>
    </source>
</evidence>
<feature type="compositionally biased region" description="Basic and acidic residues" evidence="1">
    <location>
        <begin position="45"/>
        <end position="62"/>
    </location>
</feature>
<sequence>MRPERSYPGDVPRPRSGAPRSRPVPQDEWSFDGPVPGSPRAQRPAARDPRREGRDPAGDPRRTPRRSAAPQRGVVGALAVLGVFLVTLAAAAADSYLGVGLGTITTIGLAGSTVAAALLVRRRDLATVVVAPPLVFVGVALANIVLAPSATLSLPTIATLLIRGFPAMAIAVAAALVIGLVRAVARR</sequence>
<reference evidence="5" key="1">
    <citation type="submission" date="2016-10" db="EMBL/GenBank/DDBJ databases">
        <authorList>
            <person name="Varghese N."/>
            <person name="Submissions S."/>
        </authorList>
    </citation>
    <scope>NUCLEOTIDE SEQUENCE [LARGE SCALE GENOMIC DNA]</scope>
    <source>
        <strain evidence="5">DSM 44526</strain>
    </source>
</reference>
<keyword evidence="2" id="KW-0812">Transmembrane</keyword>
<feature type="compositionally biased region" description="Low complexity" evidence="1">
    <location>
        <begin position="14"/>
        <end position="24"/>
    </location>
</feature>
<keyword evidence="5" id="KW-1185">Reference proteome</keyword>
<feature type="transmembrane region" description="Helical" evidence="2">
    <location>
        <begin position="165"/>
        <end position="185"/>
    </location>
</feature>
<feature type="region of interest" description="Disordered" evidence="1">
    <location>
        <begin position="1"/>
        <end position="69"/>
    </location>
</feature>
<evidence type="ECO:0000259" key="3">
    <source>
        <dbReference type="Pfam" id="PF20177"/>
    </source>
</evidence>
<keyword evidence="2" id="KW-1133">Transmembrane helix</keyword>
<feature type="transmembrane region" description="Helical" evidence="2">
    <location>
        <begin position="74"/>
        <end position="93"/>
    </location>
</feature>
<feature type="transmembrane region" description="Helical" evidence="2">
    <location>
        <begin position="99"/>
        <end position="120"/>
    </location>
</feature>
<evidence type="ECO:0000256" key="1">
    <source>
        <dbReference type="SAM" id="MobiDB-lite"/>
    </source>
</evidence>
<keyword evidence="2" id="KW-0472">Membrane</keyword>
<gene>
    <name evidence="4" type="ORF">SAMN05660324_0248</name>
</gene>
<proteinExistence type="predicted"/>
<evidence type="ECO:0000256" key="2">
    <source>
        <dbReference type="SAM" id="Phobius"/>
    </source>
</evidence>
<organism evidence="4 5">
    <name type="scientific">Klenkia brasiliensis</name>
    <dbReference type="NCBI Taxonomy" id="333142"/>
    <lineage>
        <taxon>Bacteria</taxon>
        <taxon>Bacillati</taxon>
        <taxon>Actinomycetota</taxon>
        <taxon>Actinomycetes</taxon>
        <taxon>Geodermatophilales</taxon>
        <taxon>Geodermatophilaceae</taxon>
        <taxon>Klenkia</taxon>
    </lineage>
</organism>
<name>A0A1G7LFX8_9ACTN</name>